<dbReference type="AlphaFoldDB" id="A0A8J2XIJ4"/>
<sequence>MKAVEIFRLRKSFGRESSEALRQEAEDFINEKHYQGYRLITASFEVADNAGYIYAFITMKRPNTY</sequence>
<reference evidence="1 2" key="1">
    <citation type="journal article" date="2014" name="Int. J. Syst. Evol. Microbiol.">
        <title>Complete genome sequence of Corynebacterium casei LMG S-19264T (=DSM 44701T), isolated from a smear-ripened cheese.</title>
        <authorList>
            <consortium name="US DOE Joint Genome Institute (JGI-PGF)"/>
            <person name="Walter F."/>
            <person name="Albersmeier A."/>
            <person name="Kalinowski J."/>
            <person name="Ruckert C."/>
        </authorList>
    </citation>
    <scope>NUCLEOTIDE SEQUENCE [LARGE SCALE GENOMIC DNA]</scope>
    <source>
        <strain evidence="1 2">CGMCC 1.15295</strain>
    </source>
</reference>
<name>A0A8J2XIJ4_9FLAO</name>
<organism evidence="1 2">
    <name type="scientific">Aquaticitalea lipolytica</name>
    <dbReference type="NCBI Taxonomy" id="1247562"/>
    <lineage>
        <taxon>Bacteria</taxon>
        <taxon>Pseudomonadati</taxon>
        <taxon>Bacteroidota</taxon>
        <taxon>Flavobacteriia</taxon>
        <taxon>Flavobacteriales</taxon>
        <taxon>Flavobacteriaceae</taxon>
        <taxon>Aquaticitalea</taxon>
    </lineage>
</organism>
<proteinExistence type="predicted"/>
<dbReference type="RefSeq" id="WP_188604988.1">
    <property type="nucleotide sequence ID" value="NZ_BMIC01000001.1"/>
</dbReference>
<keyword evidence="2" id="KW-1185">Reference proteome</keyword>
<evidence type="ECO:0000313" key="2">
    <source>
        <dbReference type="Proteomes" id="UP000598120"/>
    </source>
</evidence>
<comment type="caution">
    <text evidence="1">The sequence shown here is derived from an EMBL/GenBank/DDBJ whole genome shotgun (WGS) entry which is preliminary data.</text>
</comment>
<accession>A0A8J2XIJ4</accession>
<protein>
    <submittedName>
        <fullName evidence="1">Uncharacterized protein</fullName>
    </submittedName>
</protein>
<gene>
    <name evidence="1" type="ORF">GCM10011531_07440</name>
</gene>
<dbReference type="EMBL" id="BMIC01000001">
    <property type="protein sequence ID" value="GFZ79963.1"/>
    <property type="molecule type" value="Genomic_DNA"/>
</dbReference>
<evidence type="ECO:0000313" key="1">
    <source>
        <dbReference type="EMBL" id="GFZ79963.1"/>
    </source>
</evidence>
<dbReference type="Proteomes" id="UP000598120">
    <property type="component" value="Unassembled WGS sequence"/>
</dbReference>